<accession>A0ACB9C7B1</accession>
<keyword evidence="2" id="KW-1185">Reference proteome</keyword>
<sequence length="161" mass="18242">MVVNHYKMRGNIFSFNLSGMGCSAEIIVVDLARDMLHSNPNNVAVVVSMEMVGFNLYTGRERSMLLSNCFFRMGCFAVMLFNRRRDHRRSNVYQEEDEQRFKGLRVSKDVIEIVGDAVNTNDEVDLSLFGKSLSPVIIPPPHHLSDLSPVPFQLDSIQISC</sequence>
<gene>
    <name evidence="1" type="ORF">L6452_18827</name>
</gene>
<organism evidence="1 2">
    <name type="scientific">Arctium lappa</name>
    <name type="common">Greater burdock</name>
    <name type="synonym">Lappa major</name>
    <dbReference type="NCBI Taxonomy" id="4217"/>
    <lineage>
        <taxon>Eukaryota</taxon>
        <taxon>Viridiplantae</taxon>
        <taxon>Streptophyta</taxon>
        <taxon>Embryophyta</taxon>
        <taxon>Tracheophyta</taxon>
        <taxon>Spermatophyta</taxon>
        <taxon>Magnoliopsida</taxon>
        <taxon>eudicotyledons</taxon>
        <taxon>Gunneridae</taxon>
        <taxon>Pentapetalae</taxon>
        <taxon>asterids</taxon>
        <taxon>campanulids</taxon>
        <taxon>Asterales</taxon>
        <taxon>Asteraceae</taxon>
        <taxon>Carduoideae</taxon>
        <taxon>Cardueae</taxon>
        <taxon>Arctiinae</taxon>
        <taxon>Arctium</taxon>
    </lineage>
</organism>
<dbReference type="Proteomes" id="UP001055879">
    <property type="component" value="Linkage Group LG05"/>
</dbReference>
<dbReference type="EMBL" id="CM042051">
    <property type="protein sequence ID" value="KAI3730151.1"/>
    <property type="molecule type" value="Genomic_DNA"/>
</dbReference>
<evidence type="ECO:0000313" key="2">
    <source>
        <dbReference type="Proteomes" id="UP001055879"/>
    </source>
</evidence>
<name>A0ACB9C7B1_ARCLA</name>
<evidence type="ECO:0000313" key="1">
    <source>
        <dbReference type="EMBL" id="KAI3730151.1"/>
    </source>
</evidence>
<proteinExistence type="predicted"/>
<comment type="caution">
    <text evidence="1">The sequence shown here is derived from an EMBL/GenBank/DDBJ whole genome shotgun (WGS) entry which is preliminary data.</text>
</comment>
<reference evidence="2" key="1">
    <citation type="journal article" date="2022" name="Mol. Ecol. Resour.">
        <title>The genomes of chicory, endive, great burdock and yacon provide insights into Asteraceae palaeo-polyploidization history and plant inulin production.</title>
        <authorList>
            <person name="Fan W."/>
            <person name="Wang S."/>
            <person name="Wang H."/>
            <person name="Wang A."/>
            <person name="Jiang F."/>
            <person name="Liu H."/>
            <person name="Zhao H."/>
            <person name="Xu D."/>
            <person name="Zhang Y."/>
        </authorList>
    </citation>
    <scope>NUCLEOTIDE SEQUENCE [LARGE SCALE GENOMIC DNA]</scope>
    <source>
        <strain evidence="2">cv. Niubang</strain>
    </source>
</reference>
<reference evidence="1 2" key="2">
    <citation type="journal article" date="2022" name="Mol. Ecol. Resour.">
        <title>The genomes of chicory, endive, great burdock and yacon provide insights into Asteraceae paleo-polyploidization history and plant inulin production.</title>
        <authorList>
            <person name="Fan W."/>
            <person name="Wang S."/>
            <person name="Wang H."/>
            <person name="Wang A."/>
            <person name="Jiang F."/>
            <person name="Liu H."/>
            <person name="Zhao H."/>
            <person name="Xu D."/>
            <person name="Zhang Y."/>
        </authorList>
    </citation>
    <scope>NUCLEOTIDE SEQUENCE [LARGE SCALE GENOMIC DNA]</scope>
    <source>
        <strain evidence="2">cv. Niubang</strain>
    </source>
</reference>
<protein>
    <submittedName>
        <fullName evidence="1">Uncharacterized protein</fullName>
    </submittedName>
</protein>